<keyword evidence="7 17" id="KW-0679">Respiratory chain</keyword>
<comment type="function">
    <text evidence="17">Core subunit of the mitochondrial membrane respiratory chain NADH dehydrogenase (Complex I) which catalyzes electron transfer from NADH through the respiratory chain, using ubiquinone as an electron acceptor. Essential for the catalytic activity and assembly of complex I.</text>
</comment>
<organism evidence="20">
    <name type="scientific">Eucnemidae sp. 4 ACP-2013</name>
    <dbReference type="NCBI Taxonomy" id="1434503"/>
    <lineage>
        <taxon>Eukaryota</taxon>
        <taxon>Metazoa</taxon>
        <taxon>Ecdysozoa</taxon>
        <taxon>Arthropoda</taxon>
        <taxon>Hexapoda</taxon>
        <taxon>Insecta</taxon>
        <taxon>Pterygota</taxon>
        <taxon>Neoptera</taxon>
        <taxon>Endopterygota</taxon>
        <taxon>Coleoptera</taxon>
        <taxon>Polyphaga</taxon>
        <taxon>Elateriformia</taxon>
        <taxon>Elateroidea</taxon>
        <taxon>Eucnemidae</taxon>
    </lineage>
</organism>
<keyword evidence="6 17" id="KW-0813">Transport</keyword>
<sequence>MLKYILYLFFMIPLCFSYYYWMLYINMLILLFLFFVFQDFNNFHSSLSLIFGCDNLSFWMIMLTIWICSLMINSSFSIYLNNLSFNFFMLVMVIILLSLFLVFCSLNLFIFYFFFEVSMIPTLMMILGWGYQPERLQAGIYMFFYTFLMSLPMLVCLFYMYYNNLSFNFYFLNFKMDLLLWFLCFNLVFLVKLPMYFIHLWLPKAHVEAPISGSMILAGVMLKLGGYGMMRFLGIFSSSVQFIGIFLMSISLVGGFYVSLICLSQVDMKSLIAYSSVAHMGLILSGLLTMNFWGYWGCLVMMLGHGLCSCGLFCLANILYERMSSRNLFLSKGMINIMPSFSLWWFLLSVGNMAAPPSINLLGEIMLISSLMGYSFFCIIFLSLMSFFAGCYCLYLYSFIQHGLMNMSFYSFYMGFIREYNLLLLLWLPFNFTFLSCSLFL</sequence>
<evidence type="ECO:0000259" key="19">
    <source>
        <dbReference type="Pfam" id="PF01059"/>
    </source>
</evidence>
<feature type="domain" description="NADH:ubiquinone oxidoreductase chain 4 N-terminal" evidence="19">
    <location>
        <begin position="1"/>
        <end position="101"/>
    </location>
</feature>
<dbReference type="InterPro" id="IPR001750">
    <property type="entry name" value="ND/Mrp_TM"/>
</dbReference>
<keyword evidence="12 17" id="KW-0520">NAD</keyword>
<evidence type="ECO:0000256" key="1">
    <source>
        <dbReference type="ARBA" id="ARBA00003257"/>
    </source>
</evidence>
<feature type="domain" description="NADH:quinone oxidoreductase/Mrp antiporter transmembrane" evidence="18">
    <location>
        <begin position="105"/>
        <end position="387"/>
    </location>
</feature>
<feature type="transmembrane region" description="Helical" evidence="17">
    <location>
        <begin position="299"/>
        <end position="320"/>
    </location>
</feature>
<evidence type="ECO:0000256" key="9">
    <source>
        <dbReference type="ARBA" id="ARBA00022967"/>
    </source>
</evidence>
<dbReference type="Pfam" id="PF00361">
    <property type="entry name" value="Proton_antipo_M"/>
    <property type="match status" value="1"/>
</dbReference>
<feature type="transmembrane region" description="Helical" evidence="17">
    <location>
        <begin position="341"/>
        <end position="359"/>
    </location>
</feature>
<keyword evidence="9" id="KW-1278">Translocase</keyword>
<feature type="transmembrane region" description="Helical" evidence="17">
    <location>
        <begin position="242"/>
        <end position="264"/>
    </location>
</feature>
<geneLocation type="mitochondrion" evidence="20"/>
<feature type="transmembrane region" description="Helical" evidence="17">
    <location>
        <begin position="409"/>
        <end position="430"/>
    </location>
</feature>
<dbReference type="AlphaFoldDB" id="A0A3G4RY43"/>
<comment type="similarity">
    <text evidence="3 17">Belongs to the complex I subunit 4 family.</text>
</comment>
<dbReference type="GO" id="GO:0008137">
    <property type="term" value="F:NADH dehydrogenase (ubiquinone) activity"/>
    <property type="evidence" value="ECO:0007669"/>
    <property type="project" value="UniProtKB-UniRule"/>
</dbReference>
<comment type="function">
    <text evidence="1">Core subunit of the mitochondrial membrane respiratory chain NADH dehydrogenase (Complex I) that is believed to belong to the minimal assembly required for catalysis. Complex I functions in the transfer of electrons from NADH to the respiratory chain. The immediate electron acceptor for the enzyme is believed to be ubiquinone.</text>
</comment>
<evidence type="ECO:0000256" key="14">
    <source>
        <dbReference type="ARBA" id="ARBA00023128"/>
    </source>
</evidence>
<dbReference type="GO" id="GO:0003954">
    <property type="term" value="F:NADH dehydrogenase activity"/>
    <property type="evidence" value="ECO:0007669"/>
    <property type="project" value="TreeGrafter"/>
</dbReference>
<dbReference type="InterPro" id="IPR003918">
    <property type="entry name" value="NADH_UbQ_OxRdtase"/>
</dbReference>
<keyword evidence="13 17" id="KW-0830">Ubiquinone</keyword>
<feature type="transmembrane region" description="Helical" evidence="17">
    <location>
        <begin position="7"/>
        <end position="36"/>
    </location>
</feature>
<feature type="transmembrane region" description="Helical" evidence="17">
    <location>
        <begin position="371"/>
        <end position="397"/>
    </location>
</feature>
<evidence type="ECO:0000256" key="6">
    <source>
        <dbReference type="ARBA" id="ARBA00022448"/>
    </source>
</evidence>
<reference evidence="20" key="1">
    <citation type="journal article" date="2015" name="Mol. Biol. Evol.">
        <title>Soup to Tree: The Phylogeny of Beetles Inferred by Mitochondrial Metagenomics of a Bornean Rainforest Sample.</title>
        <authorList>
            <person name="Crampton-Platt A."/>
            <person name="Timmermans M.J."/>
            <person name="Gimmel M.L."/>
            <person name="Kutty S.N."/>
            <person name="Cockerill T.D."/>
            <person name="Vun Khen C."/>
            <person name="Vogler A.P."/>
        </authorList>
    </citation>
    <scope>NUCLEOTIDE SEQUENCE</scope>
</reference>
<gene>
    <name evidence="20" type="primary">nad4</name>
</gene>
<evidence type="ECO:0000256" key="5">
    <source>
        <dbReference type="ARBA" id="ARBA00021006"/>
    </source>
</evidence>
<dbReference type="PANTHER" id="PTHR43507:SF20">
    <property type="entry name" value="NADH-UBIQUINONE OXIDOREDUCTASE CHAIN 4"/>
    <property type="match status" value="1"/>
</dbReference>
<feature type="transmembrane region" description="Helical" evidence="17">
    <location>
        <begin position="271"/>
        <end position="293"/>
    </location>
</feature>
<dbReference type="PRINTS" id="PR01437">
    <property type="entry name" value="NUOXDRDTASE4"/>
</dbReference>
<keyword evidence="14 17" id="KW-0496">Mitochondrion</keyword>
<dbReference type="GO" id="GO:0031966">
    <property type="term" value="C:mitochondrial membrane"/>
    <property type="evidence" value="ECO:0007669"/>
    <property type="project" value="UniProtKB-SubCell"/>
</dbReference>
<evidence type="ECO:0000256" key="4">
    <source>
        <dbReference type="ARBA" id="ARBA00012944"/>
    </source>
</evidence>
<evidence type="ECO:0000256" key="16">
    <source>
        <dbReference type="ARBA" id="ARBA00049551"/>
    </source>
</evidence>
<dbReference type="GO" id="GO:0015990">
    <property type="term" value="P:electron transport coupled proton transport"/>
    <property type="evidence" value="ECO:0007669"/>
    <property type="project" value="TreeGrafter"/>
</dbReference>
<evidence type="ECO:0000256" key="17">
    <source>
        <dbReference type="RuleBase" id="RU003297"/>
    </source>
</evidence>
<dbReference type="GO" id="GO:0042773">
    <property type="term" value="P:ATP synthesis coupled electron transport"/>
    <property type="evidence" value="ECO:0007669"/>
    <property type="project" value="InterPro"/>
</dbReference>
<evidence type="ECO:0000313" key="20">
    <source>
        <dbReference type="EMBL" id="AYU71302.1"/>
    </source>
</evidence>
<keyword evidence="8 17" id="KW-0812">Transmembrane</keyword>
<evidence type="ECO:0000256" key="2">
    <source>
        <dbReference type="ARBA" id="ARBA00004225"/>
    </source>
</evidence>
<evidence type="ECO:0000256" key="8">
    <source>
        <dbReference type="ARBA" id="ARBA00022692"/>
    </source>
</evidence>
<accession>A0A3G4RY43</accession>
<name>A0A3G4RY43_9COLE</name>
<comment type="subcellular location">
    <subcellularLocation>
        <location evidence="2 17">Mitochondrion membrane</location>
        <topology evidence="2 17">Multi-pass membrane protein</topology>
    </subcellularLocation>
</comment>
<dbReference type="PANTHER" id="PTHR43507">
    <property type="entry name" value="NADH-UBIQUINONE OXIDOREDUCTASE CHAIN 4"/>
    <property type="match status" value="1"/>
</dbReference>
<feature type="transmembrane region" description="Helical" evidence="17">
    <location>
        <begin position="214"/>
        <end position="236"/>
    </location>
</feature>
<evidence type="ECO:0000256" key="7">
    <source>
        <dbReference type="ARBA" id="ARBA00022660"/>
    </source>
</evidence>
<proteinExistence type="inferred from homology"/>
<evidence type="ECO:0000259" key="18">
    <source>
        <dbReference type="Pfam" id="PF00361"/>
    </source>
</evidence>
<feature type="transmembrane region" description="Helical" evidence="17">
    <location>
        <begin position="143"/>
        <end position="162"/>
    </location>
</feature>
<feature type="transmembrane region" description="Helical" evidence="17">
    <location>
        <begin position="178"/>
        <end position="202"/>
    </location>
</feature>
<feature type="transmembrane region" description="Helical" evidence="17">
    <location>
        <begin position="83"/>
        <end position="103"/>
    </location>
</feature>
<protein>
    <recommendedName>
        <fullName evidence="5 17">NADH-ubiquinone oxidoreductase chain 4</fullName>
        <ecNumber evidence="4 17">7.1.1.2</ecNumber>
    </recommendedName>
</protein>
<evidence type="ECO:0000256" key="15">
    <source>
        <dbReference type="ARBA" id="ARBA00023136"/>
    </source>
</evidence>
<evidence type="ECO:0000256" key="3">
    <source>
        <dbReference type="ARBA" id="ARBA00009025"/>
    </source>
</evidence>
<comment type="catalytic activity">
    <reaction evidence="16 17">
        <text>a ubiquinone + NADH + 5 H(+)(in) = a ubiquinol + NAD(+) + 4 H(+)(out)</text>
        <dbReference type="Rhea" id="RHEA:29091"/>
        <dbReference type="Rhea" id="RHEA-COMP:9565"/>
        <dbReference type="Rhea" id="RHEA-COMP:9566"/>
        <dbReference type="ChEBI" id="CHEBI:15378"/>
        <dbReference type="ChEBI" id="CHEBI:16389"/>
        <dbReference type="ChEBI" id="CHEBI:17976"/>
        <dbReference type="ChEBI" id="CHEBI:57540"/>
        <dbReference type="ChEBI" id="CHEBI:57945"/>
        <dbReference type="EC" id="7.1.1.2"/>
    </reaction>
</comment>
<dbReference type="GO" id="GO:0048039">
    <property type="term" value="F:ubiquinone binding"/>
    <property type="evidence" value="ECO:0007669"/>
    <property type="project" value="TreeGrafter"/>
</dbReference>
<evidence type="ECO:0000256" key="13">
    <source>
        <dbReference type="ARBA" id="ARBA00023075"/>
    </source>
</evidence>
<dbReference type="EC" id="7.1.1.2" evidence="4 17"/>
<reference evidence="20" key="2">
    <citation type="submission" date="2018-09" db="EMBL/GenBank/DDBJ databases">
        <authorList>
            <person name="James G."/>
        </authorList>
    </citation>
    <scope>NUCLEOTIDE SEQUENCE</scope>
</reference>
<dbReference type="EMBL" id="MH923241">
    <property type="protein sequence ID" value="AYU71302.1"/>
    <property type="molecule type" value="Genomic_DNA"/>
</dbReference>
<dbReference type="Pfam" id="PF01059">
    <property type="entry name" value="Oxidored_q5_N"/>
    <property type="match status" value="1"/>
</dbReference>
<keyword evidence="15 17" id="KW-0472">Membrane</keyword>
<evidence type="ECO:0000256" key="11">
    <source>
        <dbReference type="ARBA" id="ARBA00022989"/>
    </source>
</evidence>
<feature type="transmembrane region" description="Helical" evidence="17">
    <location>
        <begin position="109"/>
        <end position="131"/>
    </location>
</feature>
<dbReference type="InterPro" id="IPR000260">
    <property type="entry name" value="NADH4_N"/>
</dbReference>
<feature type="transmembrane region" description="Helical" evidence="17">
    <location>
        <begin position="56"/>
        <end position="76"/>
    </location>
</feature>
<evidence type="ECO:0000256" key="12">
    <source>
        <dbReference type="ARBA" id="ARBA00023027"/>
    </source>
</evidence>
<keyword evidence="11 17" id="KW-1133">Transmembrane helix</keyword>
<keyword evidence="10 17" id="KW-0249">Electron transport</keyword>
<evidence type="ECO:0000256" key="10">
    <source>
        <dbReference type="ARBA" id="ARBA00022982"/>
    </source>
</evidence>